<proteinExistence type="predicted"/>
<organism evidence="2 3">
    <name type="scientific">Roseovarius litorisediminis</name>
    <dbReference type="NCBI Taxonomy" id="1312363"/>
    <lineage>
        <taxon>Bacteria</taxon>
        <taxon>Pseudomonadati</taxon>
        <taxon>Pseudomonadota</taxon>
        <taxon>Alphaproteobacteria</taxon>
        <taxon>Rhodobacterales</taxon>
        <taxon>Roseobacteraceae</taxon>
        <taxon>Roseovarius</taxon>
    </lineage>
</organism>
<evidence type="ECO:0000256" key="1">
    <source>
        <dbReference type="SAM" id="Coils"/>
    </source>
</evidence>
<keyword evidence="1" id="KW-0175">Coiled coil</keyword>
<evidence type="ECO:0000313" key="2">
    <source>
        <dbReference type="EMBL" id="SLN68734.1"/>
    </source>
</evidence>
<dbReference type="OrthoDB" id="7744760at2"/>
<dbReference type="AlphaFoldDB" id="A0A1Y5TP68"/>
<sequence>MGLKKYAEKLDDYFERLKQGKAEKIEATHVEKVIRKLNAKKQQLLDEIQTTTKESKKARLEQKLLFAAEHIKRAEMLLEQISK</sequence>
<keyword evidence="3" id="KW-1185">Reference proteome</keyword>
<dbReference type="RefSeq" id="WP_085894026.1">
    <property type="nucleotide sequence ID" value="NZ_FWFL01000016.1"/>
</dbReference>
<reference evidence="2 3" key="1">
    <citation type="submission" date="2017-03" db="EMBL/GenBank/DDBJ databases">
        <authorList>
            <person name="Afonso C.L."/>
            <person name="Miller P.J."/>
            <person name="Scott M.A."/>
            <person name="Spackman E."/>
            <person name="Goraichik I."/>
            <person name="Dimitrov K.M."/>
            <person name="Suarez D.L."/>
            <person name="Swayne D.E."/>
        </authorList>
    </citation>
    <scope>NUCLEOTIDE SEQUENCE [LARGE SCALE GENOMIC DNA]</scope>
    <source>
        <strain evidence="2 3">CECT 8287</strain>
    </source>
</reference>
<feature type="coiled-coil region" evidence="1">
    <location>
        <begin position="3"/>
        <end position="61"/>
    </location>
</feature>
<dbReference type="EMBL" id="FWFL01000016">
    <property type="protein sequence ID" value="SLN68734.1"/>
    <property type="molecule type" value="Genomic_DNA"/>
</dbReference>
<evidence type="ECO:0000313" key="3">
    <source>
        <dbReference type="Proteomes" id="UP000193827"/>
    </source>
</evidence>
<dbReference type="Proteomes" id="UP000193827">
    <property type="component" value="Unassembled WGS sequence"/>
</dbReference>
<name>A0A1Y5TP68_9RHOB</name>
<gene>
    <name evidence="2" type="ORF">PEL8287_03831</name>
</gene>
<accession>A0A1Y5TP68</accession>
<protein>
    <submittedName>
        <fullName evidence="2">Uncharacterized protein</fullName>
    </submittedName>
</protein>